<name>A0A060BQC2_9ACTN</name>
<evidence type="ECO:0000313" key="1">
    <source>
        <dbReference type="EMBL" id="AIA85144.1"/>
    </source>
</evidence>
<dbReference type="AlphaFoldDB" id="A0A060BQC2"/>
<proteinExistence type="predicted"/>
<dbReference type="EMBL" id="KF117885">
    <property type="protein sequence ID" value="AIA85144.1"/>
    <property type="molecule type" value="Genomic_DNA"/>
</dbReference>
<sequence>MSLQDVLPTWKWIVRSDATKLASQFDFTDAYYGGSSLRLAGVLTANAPNEIKLYQTSLPVTAQTHLKMVYKTTTANASAIQVGISFEDSPETFVYSPSGSASASGWQTLDFPLGAYAGRKIAVITLRFSSGTTIPGYVVRIGRILISDDAIVPSVP</sequence>
<dbReference type="Gene3D" id="2.60.120.260">
    <property type="entry name" value="Galactose-binding domain-like"/>
    <property type="match status" value="1"/>
</dbReference>
<accession>A0A060BQC2</accession>
<protein>
    <submittedName>
        <fullName evidence="1">CAZy families CBM32|GH85 protein</fullName>
    </submittedName>
</protein>
<reference evidence="1" key="1">
    <citation type="journal article" date="2013" name="Environ. Microbiol.">
        <title>Seasonally variable intestinal metagenomes of the red palm weevil (Rhynchophorus ferrugineus).</title>
        <authorList>
            <person name="Jia S."/>
            <person name="Zhang X."/>
            <person name="Zhang G."/>
            <person name="Yin A."/>
            <person name="Zhang S."/>
            <person name="Li F."/>
            <person name="Wang L."/>
            <person name="Zhao D."/>
            <person name="Yun Q."/>
            <person name="Tala"/>
            <person name="Wang J."/>
            <person name="Sun G."/>
            <person name="Baabdullah M."/>
            <person name="Yu X."/>
            <person name="Hu S."/>
            <person name="Al-Mssallem I.S."/>
            <person name="Yu J."/>
        </authorList>
    </citation>
    <scope>NUCLEOTIDE SEQUENCE</scope>
</reference>
<organism evidence="1">
    <name type="scientific">uncultured Salinispora sp</name>
    <dbReference type="NCBI Taxonomy" id="306594"/>
    <lineage>
        <taxon>Bacteria</taxon>
        <taxon>Bacillati</taxon>
        <taxon>Actinomycetota</taxon>
        <taxon>Actinomycetes</taxon>
        <taxon>Micromonosporales</taxon>
        <taxon>Micromonosporaceae</taxon>
        <taxon>Salinispora</taxon>
        <taxon>environmental samples</taxon>
    </lineage>
</organism>
<feature type="non-terminal residue" evidence="1">
    <location>
        <position position="156"/>
    </location>
</feature>